<comment type="catalytic activity">
    <reaction evidence="8">
        <text>guanine + H2O + H(+) = xanthine + NH4(+)</text>
        <dbReference type="Rhea" id="RHEA:14665"/>
        <dbReference type="ChEBI" id="CHEBI:15377"/>
        <dbReference type="ChEBI" id="CHEBI:15378"/>
        <dbReference type="ChEBI" id="CHEBI:16235"/>
        <dbReference type="ChEBI" id="CHEBI:17712"/>
        <dbReference type="ChEBI" id="CHEBI:28938"/>
        <dbReference type="EC" id="3.5.4.3"/>
    </reaction>
</comment>
<evidence type="ECO:0000259" key="9">
    <source>
        <dbReference type="Pfam" id="PF01979"/>
    </source>
</evidence>
<dbReference type="InterPro" id="IPR051607">
    <property type="entry name" value="Metallo-dep_hydrolases"/>
</dbReference>
<dbReference type="EC" id="3.5.4.3" evidence="3 7"/>
<dbReference type="PANTHER" id="PTHR11271:SF6">
    <property type="entry name" value="GUANINE DEAMINASE"/>
    <property type="match status" value="1"/>
</dbReference>
<name>A0ABR5Q3Y6_9LACO</name>
<evidence type="ECO:0000256" key="3">
    <source>
        <dbReference type="ARBA" id="ARBA00012781"/>
    </source>
</evidence>
<sequence length="449" mass="49831">MIKAVESLVIEGSFFSASKSTVVNYKHHSLISIDQNGMIDRVINEHQEDYDQVRKRADHAGRLIELQPDEYLLPGFIDLHVHAPQWPQAGLALDRPLNEWLNHYTFPLEARYQDSQFAQHVYEQLVPELLANGTTTALYFGTIHNSANLILAKAAVKFGQRAFIGKVAMDNPEQTPSYYRDESSQAALSQTDEFIQKMESLQQQTGGHITPVITPRFVPSCTDETLNGLGQIARKYDLPIQSHCSESNWEHQYVIDRFGQHDAQVLDKFGLLTQRSVMAHGTQLDDTDIDLFKQRGSAVAHCPISNAYFGNGVLPVNKLIVNHNKIGLGSDISGGYSPSLYENSRQAVQASRMLEDGTDTTLPASKRGASNRRISMKTSFYMATVGGADSLNIMAGKIEPGYVADLQIVQDKNADFAAEPADVLDRLMYQTSPATIKKVFVGGQLVTEK</sequence>
<organism evidence="10 11">
    <name type="scientific">Paucilactobacillus hokkaidonensis</name>
    <dbReference type="NCBI Taxonomy" id="1193095"/>
    <lineage>
        <taxon>Bacteria</taxon>
        <taxon>Bacillati</taxon>
        <taxon>Bacillota</taxon>
        <taxon>Bacilli</taxon>
        <taxon>Lactobacillales</taxon>
        <taxon>Lactobacillaceae</taxon>
        <taxon>Paucilactobacillus</taxon>
    </lineage>
</organism>
<evidence type="ECO:0000256" key="8">
    <source>
        <dbReference type="RuleBase" id="RU366009"/>
    </source>
</evidence>
<evidence type="ECO:0000256" key="6">
    <source>
        <dbReference type="ARBA" id="ARBA00022833"/>
    </source>
</evidence>
<evidence type="ECO:0000313" key="11">
    <source>
        <dbReference type="Proteomes" id="UP000051884"/>
    </source>
</evidence>
<evidence type="ECO:0000256" key="7">
    <source>
        <dbReference type="NCBIfam" id="TIGR02967"/>
    </source>
</evidence>
<protein>
    <recommendedName>
        <fullName evidence="3 7">Guanine deaminase</fullName>
        <shortName evidence="8">Guanase</shortName>
        <ecNumber evidence="3 7">3.5.4.3</ecNumber>
    </recommendedName>
    <alternativeName>
        <fullName evidence="8">Guanine aminohydrolase</fullName>
    </alternativeName>
</protein>
<keyword evidence="6 8" id="KW-0862">Zinc</keyword>
<comment type="function">
    <text evidence="8">Catalyzes the hydrolytic deamination of guanine, producing xanthine and ammonia.</text>
</comment>
<dbReference type="Proteomes" id="UP000051884">
    <property type="component" value="Unassembled WGS sequence"/>
</dbReference>
<keyword evidence="11" id="KW-1185">Reference proteome</keyword>
<feature type="domain" description="Amidohydrolase-related" evidence="9">
    <location>
        <begin position="71"/>
        <end position="446"/>
    </location>
</feature>
<keyword evidence="5 8" id="KW-0378">Hydrolase</keyword>
<dbReference type="InterPro" id="IPR011059">
    <property type="entry name" value="Metal-dep_hydrolase_composite"/>
</dbReference>
<dbReference type="EMBL" id="JQCH01000018">
    <property type="protein sequence ID" value="KRO09313.1"/>
    <property type="molecule type" value="Genomic_DNA"/>
</dbReference>
<reference evidence="10 11" key="1">
    <citation type="journal article" date="2015" name="Genome Announc.">
        <title>Expanding the biotechnology potential of lactobacilli through comparative genomics of 213 strains and associated genera.</title>
        <authorList>
            <person name="Sun Z."/>
            <person name="Harris H.M."/>
            <person name="McCann A."/>
            <person name="Guo C."/>
            <person name="Argimon S."/>
            <person name="Zhang W."/>
            <person name="Yang X."/>
            <person name="Jeffery I.B."/>
            <person name="Cooney J.C."/>
            <person name="Kagawa T.F."/>
            <person name="Liu W."/>
            <person name="Song Y."/>
            <person name="Salvetti E."/>
            <person name="Wrobel A."/>
            <person name="Rasinkangas P."/>
            <person name="Parkhill J."/>
            <person name="Rea M.C."/>
            <person name="O'Sullivan O."/>
            <person name="Ritari J."/>
            <person name="Douillard F.P."/>
            <person name="Paul Ross R."/>
            <person name="Yang R."/>
            <person name="Briner A.E."/>
            <person name="Felis G.E."/>
            <person name="de Vos W.M."/>
            <person name="Barrangou R."/>
            <person name="Klaenhammer T.R."/>
            <person name="Caufield P.W."/>
            <person name="Cui Y."/>
            <person name="Zhang H."/>
            <person name="O'Toole P.W."/>
        </authorList>
    </citation>
    <scope>NUCLEOTIDE SEQUENCE [LARGE SCALE GENOMIC DNA]</scope>
    <source>
        <strain evidence="10 11">DSM 26202</strain>
    </source>
</reference>
<keyword evidence="4 8" id="KW-0479">Metal-binding</keyword>
<dbReference type="Gene3D" id="3.20.20.140">
    <property type="entry name" value="Metal-dependent hydrolases"/>
    <property type="match status" value="1"/>
</dbReference>
<evidence type="ECO:0000313" key="10">
    <source>
        <dbReference type="EMBL" id="KRO09313.1"/>
    </source>
</evidence>
<gene>
    <name evidence="10" type="ORF">IV59_GL000768</name>
</gene>
<dbReference type="InterPro" id="IPR014311">
    <property type="entry name" value="Guanine_deaminase"/>
</dbReference>
<comment type="pathway">
    <text evidence="1 8">Purine metabolism; guanine degradation; xanthine from guanine: step 1/1.</text>
</comment>
<dbReference type="InterPro" id="IPR032466">
    <property type="entry name" value="Metal_Hydrolase"/>
</dbReference>
<accession>A0ABR5Q3Y6</accession>
<evidence type="ECO:0000256" key="5">
    <source>
        <dbReference type="ARBA" id="ARBA00022801"/>
    </source>
</evidence>
<dbReference type="SUPFAM" id="SSF51556">
    <property type="entry name" value="Metallo-dependent hydrolases"/>
    <property type="match status" value="1"/>
</dbReference>
<evidence type="ECO:0000256" key="1">
    <source>
        <dbReference type="ARBA" id="ARBA00004984"/>
    </source>
</evidence>
<dbReference type="SUPFAM" id="SSF51338">
    <property type="entry name" value="Composite domain of metallo-dependent hydrolases"/>
    <property type="match status" value="1"/>
</dbReference>
<comment type="similarity">
    <text evidence="2 8">Belongs to the metallo-dependent hydrolases superfamily. ATZ/TRZ family.</text>
</comment>
<dbReference type="PANTHER" id="PTHR11271">
    <property type="entry name" value="GUANINE DEAMINASE"/>
    <property type="match status" value="1"/>
</dbReference>
<dbReference type="Gene3D" id="2.30.40.10">
    <property type="entry name" value="Urease, subunit C, domain 1"/>
    <property type="match status" value="1"/>
</dbReference>
<dbReference type="NCBIfam" id="TIGR02967">
    <property type="entry name" value="guan_deamin"/>
    <property type="match status" value="1"/>
</dbReference>
<dbReference type="InterPro" id="IPR006680">
    <property type="entry name" value="Amidohydro-rel"/>
</dbReference>
<dbReference type="RefSeq" id="WP_041093075.1">
    <property type="nucleotide sequence ID" value="NZ_JQCH01000018.1"/>
</dbReference>
<comment type="caution">
    <text evidence="10">The sequence shown here is derived from an EMBL/GenBank/DDBJ whole genome shotgun (WGS) entry which is preliminary data.</text>
</comment>
<dbReference type="Pfam" id="PF01979">
    <property type="entry name" value="Amidohydro_1"/>
    <property type="match status" value="1"/>
</dbReference>
<proteinExistence type="inferred from homology"/>
<comment type="cofactor">
    <cofactor evidence="8">
        <name>Zn(2+)</name>
        <dbReference type="ChEBI" id="CHEBI:29105"/>
    </cofactor>
    <text evidence="8">Binds 1 zinc ion per subunit.</text>
</comment>
<evidence type="ECO:0000256" key="4">
    <source>
        <dbReference type="ARBA" id="ARBA00022723"/>
    </source>
</evidence>
<evidence type="ECO:0000256" key="2">
    <source>
        <dbReference type="ARBA" id="ARBA00006745"/>
    </source>
</evidence>